<keyword evidence="2" id="KW-1185">Reference proteome</keyword>
<dbReference type="Proteomes" id="UP000184488">
    <property type="component" value="Unassembled WGS sequence"/>
</dbReference>
<protein>
    <submittedName>
        <fullName evidence="1">Uncharacterized protein</fullName>
    </submittedName>
</protein>
<evidence type="ECO:0000313" key="1">
    <source>
        <dbReference type="EMBL" id="SHJ11524.1"/>
    </source>
</evidence>
<dbReference type="EMBL" id="FQZI01000005">
    <property type="protein sequence ID" value="SHJ11524.1"/>
    <property type="molecule type" value="Genomic_DNA"/>
</dbReference>
<proteinExistence type="predicted"/>
<sequence length="54" mass="6066">MIKNLSNLSGVKELSKSEQKQIVGAALRRCCEWDYNANGTRVCTYWVSGTQQCP</sequence>
<dbReference type="OrthoDB" id="1366181at2"/>
<organism evidence="1 2">
    <name type="scientific">Flavobacterium terrae</name>
    <dbReference type="NCBI Taxonomy" id="415425"/>
    <lineage>
        <taxon>Bacteria</taxon>
        <taxon>Pseudomonadati</taxon>
        <taxon>Bacteroidota</taxon>
        <taxon>Flavobacteriia</taxon>
        <taxon>Flavobacteriales</taxon>
        <taxon>Flavobacteriaceae</taxon>
        <taxon>Flavobacterium</taxon>
    </lineage>
</organism>
<gene>
    <name evidence="1" type="ORF">SAMN05444363_2705</name>
</gene>
<evidence type="ECO:0000313" key="2">
    <source>
        <dbReference type="Proteomes" id="UP000184488"/>
    </source>
</evidence>
<name>A0A1M6GNI8_9FLAO</name>
<dbReference type="RefSeq" id="WP_159432953.1">
    <property type="nucleotide sequence ID" value="NZ_FQZI01000005.1"/>
</dbReference>
<dbReference type="AlphaFoldDB" id="A0A1M6GNI8"/>
<reference evidence="2" key="1">
    <citation type="submission" date="2016-11" db="EMBL/GenBank/DDBJ databases">
        <authorList>
            <person name="Varghese N."/>
            <person name="Submissions S."/>
        </authorList>
    </citation>
    <scope>NUCLEOTIDE SEQUENCE [LARGE SCALE GENOMIC DNA]</scope>
    <source>
        <strain evidence="2">DSM 18829</strain>
    </source>
</reference>
<accession>A0A1M6GNI8</accession>